<evidence type="ECO:0000313" key="3">
    <source>
        <dbReference type="Proteomes" id="UP000238479"/>
    </source>
</evidence>
<comment type="caution">
    <text evidence="2">The sequence shown here is derived from an EMBL/GenBank/DDBJ whole genome shotgun (WGS) entry which is preliminary data.</text>
</comment>
<sequence length="116" mass="12963">MCHHLRNGNVLAAVHYLRNRNVIAAALYLRNWDVQASISPSIADEGTFVNTMKSERLEKDVALIKALIWRGKGKRKMKNVMRSKARTSSLFEKQEDGSSSLSFENQVSELKGGSGL</sequence>
<evidence type="ECO:0000313" key="2">
    <source>
        <dbReference type="EMBL" id="PRQ31724.1"/>
    </source>
</evidence>
<protein>
    <submittedName>
        <fullName evidence="2">Uncharacterized protein</fullName>
    </submittedName>
</protein>
<dbReference type="EMBL" id="PDCK01000043">
    <property type="protein sequence ID" value="PRQ31724.1"/>
    <property type="molecule type" value="Genomic_DNA"/>
</dbReference>
<evidence type="ECO:0000256" key="1">
    <source>
        <dbReference type="SAM" id="MobiDB-lite"/>
    </source>
</evidence>
<dbReference type="AlphaFoldDB" id="A0A2P6QC16"/>
<keyword evidence="3" id="KW-1185">Reference proteome</keyword>
<organism evidence="2 3">
    <name type="scientific">Rosa chinensis</name>
    <name type="common">China rose</name>
    <dbReference type="NCBI Taxonomy" id="74649"/>
    <lineage>
        <taxon>Eukaryota</taxon>
        <taxon>Viridiplantae</taxon>
        <taxon>Streptophyta</taxon>
        <taxon>Embryophyta</taxon>
        <taxon>Tracheophyta</taxon>
        <taxon>Spermatophyta</taxon>
        <taxon>Magnoliopsida</taxon>
        <taxon>eudicotyledons</taxon>
        <taxon>Gunneridae</taxon>
        <taxon>Pentapetalae</taxon>
        <taxon>rosids</taxon>
        <taxon>fabids</taxon>
        <taxon>Rosales</taxon>
        <taxon>Rosaceae</taxon>
        <taxon>Rosoideae</taxon>
        <taxon>Rosoideae incertae sedis</taxon>
        <taxon>Rosa</taxon>
    </lineage>
</organism>
<dbReference type="Gramene" id="PRQ31724">
    <property type="protein sequence ID" value="PRQ31724"/>
    <property type="gene ID" value="RchiOBHm_Chr5g0038641"/>
</dbReference>
<reference evidence="2 3" key="1">
    <citation type="journal article" date="2018" name="Nat. Genet.">
        <title>The Rosa genome provides new insights in the design of modern roses.</title>
        <authorList>
            <person name="Bendahmane M."/>
        </authorList>
    </citation>
    <scope>NUCLEOTIDE SEQUENCE [LARGE SCALE GENOMIC DNA]</scope>
    <source>
        <strain evidence="3">cv. Old Blush</strain>
    </source>
</reference>
<feature type="compositionally biased region" description="Polar residues" evidence="1">
    <location>
        <begin position="86"/>
        <end position="108"/>
    </location>
</feature>
<feature type="region of interest" description="Disordered" evidence="1">
    <location>
        <begin position="80"/>
        <end position="116"/>
    </location>
</feature>
<dbReference type="Proteomes" id="UP000238479">
    <property type="component" value="Chromosome 5"/>
</dbReference>
<accession>A0A2P6QC16</accession>
<gene>
    <name evidence="2" type="ORF">RchiOBHm_Chr5g0038641</name>
</gene>
<name>A0A2P6QC16_ROSCH</name>
<proteinExistence type="predicted"/>